<dbReference type="EC" id="2.1.1.33" evidence="2"/>
<accession>A0A9N8HDR2</accession>
<feature type="region of interest" description="Disordered" evidence="7">
    <location>
        <begin position="563"/>
        <end position="582"/>
    </location>
</feature>
<dbReference type="Proteomes" id="UP001153069">
    <property type="component" value="Unassembled WGS sequence"/>
</dbReference>
<dbReference type="PANTHER" id="PTHR23417:SF21">
    <property type="entry name" value="TRNA (GUANINE-N(7)-)-METHYLTRANSFERASE"/>
    <property type="match status" value="1"/>
</dbReference>
<evidence type="ECO:0000256" key="2">
    <source>
        <dbReference type="ARBA" id="ARBA00011977"/>
    </source>
</evidence>
<evidence type="ECO:0000313" key="9">
    <source>
        <dbReference type="Proteomes" id="UP001153069"/>
    </source>
</evidence>
<proteinExistence type="predicted"/>
<keyword evidence="6" id="KW-0819">tRNA processing</keyword>
<protein>
    <recommendedName>
        <fullName evidence="2">tRNA (guanine(46)-N(7))-methyltransferase</fullName>
        <ecNumber evidence="2">2.1.1.33</ecNumber>
    </recommendedName>
</protein>
<gene>
    <name evidence="8" type="ORF">SEMRO_474_G150290.1</name>
</gene>
<evidence type="ECO:0000256" key="3">
    <source>
        <dbReference type="ARBA" id="ARBA00022603"/>
    </source>
</evidence>
<feature type="region of interest" description="Disordered" evidence="7">
    <location>
        <begin position="587"/>
        <end position="607"/>
    </location>
</feature>
<keyword evidence="3" id="KW-0489">Methyltransferase</keyword>
<comment type="catalytic activity">
    <reaction evidence="1">
        <text>guanosine(46) in tRNA + S-adenosyl-L-methionine = N(7)-methylguanosine(46) in tRNA + S-adenosyl-L-homocysteine</text>
        <dbReference type="Rhea" id="RHEA:42708"/>
        <dbReference type="Rhea" id="RHEA-COMP:10188"/>
        <dbReference type="Rhea" id="RHEA-COMP:10189"/>
        <dbReference type="ChEBI" id="CHEBI:57856"/>
        <dbReference type="ChEBI" id="CHEBI:59789"/>
        <dbReference type="ChEBI" id="CHEBI:74269"/>
        <dbReference type="ChEBI" id="CHEBI:74480"/>
        <dbReference type="EC" id="2.1.1.33"/>
    </reaction>
</comment>
<reference evidence="8" key="1">
    <citation type="submission" date="2020-06" db="EMBL/GenBank/DDBJ databases">
        <authorList>
            <consortium name="Plant Systems Biology data submission"/>
        </authorList>
    </citation>
    <scope>NUCLEOTIDE SEQUENCE</scope>
    <source>
        <strain evidence="8">D6</strain>
    </source>
</reference>
<dbReference type="GO" id="GO:0043527">
    <property type="term" value="C:tRNA methyltransferase complex"/>
    <property type="evidence" value="ECO:0007669"/>
    <property type="project" value="TreeGrafter"/>
</dbReference>
<dbReference type="InterPro" id="IPR003358">
    <property type="entry name" value="tRNA_(Gua-N-7)_MeTrfase_Trmb"/>
</dbReference>
<evidence type="ECO:0000256" key="6">
    <source>
        <dbReference type="ARBA" id="ARBA00022694"/>
    </source>
</evidence>
<dbReference type="OrthoDB" id="44846at2759"/>
<evidence type="ECO:0000256" key="5">
    <source>
        <dbReference type="ARBA" id="ARBA00022691"/>
    </source>
</evidence>
<dbReference type="EMBL" id="CAICTM010000473">
    <property type="protein sequence ID" value="CAB9511223.1"/>
    <property type="molecule type" value="Genomic_DNA"/>
</dbReference>
<dbReference type="PANTHER" id="PTHR23417">
    <property type="entry name" value="3-DEOXY-D-MANNO-OCTULOSONIC-ACID TRANSFERASE/TRNA GUANINE-N 7 - -METHYLTRANSFERASE"/>
    <property type="match status" value="1"/>
</dbReference>
<evidence type="ECO:0000313" key="8">
    <source>
        <dbReference type="EMBL" id="CAB9511223.1"/>
    </source>
</evidence>
<keyword evidence="4" id="KW-0808">Transferase</keyword>
<evidence type="ECO:0000256" key="4">
    <source>
        <dbReference type="ARBA" id="ARBA00022679"/>
    </source>
</evidence>
<dbReference type="InterPro" id="IPR029063">
    <property type="entry name" value="SAM-dependent_MTases_sf"/>
</dbReference>
<sequence>MEASAIAGGATLGQSLVGSNSANFHKSVERLYDSTSWSVLGEFGESYEMDQFLKGLHSPAHQALFVIQHAISCTSSVSVALPHCLHFLKPSHQFIVPKRRDPETNNENERIWPCVSYTVIPTANVVPEGWTTLTDQSGGIKDPNESSSTNMQVPTYCSKEYVSQVVSLLERYNSESSTCNHQEDPIQQFIQKLIQHLHYTLGTDLRNGAAAEAAFDLSLAGVVVSPDTGDLYSMLAHIAALELERKSGRSLRPASILRVVEKLAASGLQNDNPYAAKAFAAAYRSLTGNNKQAKKGTVSKESLEDLRTGRLQLFSFRSLHWLWRRGHLFHKVSSVDKACSLSSIDAIASLDSLFADPTLPLVVDVGCGLGVTLLGLTAGQSTTKSLQQQHLQPMDWSQCNFLGAELSSHAVRWGNAMAKRWEVSGRCHFLHVSTATLLDYLHLESDRSHLQVACILLQFPTPYRLQGLGNDELEEEEEGQDHQSFAGNNRLPLGPTDEAFMANPQILQRMVDLLNAKVATTDSQQQAATSGHLLVQSNCEDVALYIYDTVLSMGLEAVKSQNPRIRSDTEKNGSTPTARTKEWLRLQREERERSKSQETIRRAQGDHWSSGPILPVCTETEASCQLQNTPVHRCLFRATQT</sequence>
<comment type="caution">
    <text evidence="8">The sequence shown here is derived from an EMBL/GenBank/DDBJ whole genome shotgun (WGS) entry which is preliminary data.</text>
</comment>
<keyword evidence="5" id="KW-0949">S-adenosyl-L-methionine</keyword>
<feature type="compositionally biased region" description="Basic and acidic residues" evidence="7">
    <location>
        <begin position="587"/>
        <end position="605"/>
    </location>
</feature>
<organism evidence="8 9">
    <name type="scientific">Seminavis robusta</name>
    <dbReference type="NCBI Taxonomy" id="568900"/>
    <lineage>
        <taxon>Eukaryota</taxon>
        <taxon>Sar</taxon>
        <taxon>Stramenopiles</taxon>
        <taxon>Ochrophyta</taxon>
        <taxon>Bacillariophyta</taxon>
        <taxon>Bacillariophyceae</taxon>
        <taxon>Bacillariophycidae</taxon>
        <taxon>Naviculales</taxon>
        <taxon>Naviculaceae</taxon>
        <taxon>Seminavis</taxon>
    </lineage>
</organism>
<dbReference type="Gene3D" id="3.40.50.150">
    <property type="entry name" value="Vaccinia Virus protein VP39"/>
    <property type="match status" value="1"/>
</dbReference>
<keyword evidence="9" id="KW-1185">Reference proteome</keyword>
<dbReference type="GO" id="GO:0008176">
    <property type="term" value="F:tRNA (guanine(46)-N7)-methyltransferase activity"/>
    <property type="evidence" value="ECO:0007669"/>
    <property type="project" value="UniProtKB-EC"/>
</dbReference>
<dbReference type="AlphaFoldDB" id="A0A9N8HDR2"/>
<evidence type="ECO:0000256" key="7">
    <source>
        <dbReference type="SAM" id="MobiDB-lite"/>
    </source>
</evidence>
<name>A0A9N8HDR2_9STRA</name>
<evidence type="ECO:0000256" key="1">
    <source>
        <dbReference type="ARBA" id="ARBA00000142"/>
    </source>
</evidence>